<keyword evidence="5" id="KW-0418">Kinase</keyword>
<dbReference type="InterPro" id="IPR013584">
    <property type="entry name" value="RAP"/>
</dbReference>
<evidence type="ECO:0000256" key="3">
    <source>
        <dbReference type="SAM" id="MobiDB-lite"/>
    </source>
</evidence>
<sequence>MASGASLPLGLRCPPPRASPGPDLLARRSPAGEEAAEEESCQSEQKGGGTRPNPNRKAGSGGEAPLFPHFRGEAGRNVQRRPEMASMNFRCIQASISRMQACRQLLTRGTALNYFGQQIRQFRLCPHGSSTLRTVCSVCGFQCTACRNYHMELGNHPGYVTGMVQLHGEAGNSVKSGSTWTDEQVFLKLNCFCSYKDIFRFVSTLESLSDTMVAAVLQRLCDVQLEDSMLNNPEEVMEDEVFRSLCFQLEQESPSLSESGLVNSLNALIKLRVDPWSTLMVRLVSESQERLDKGQMTIRNLCVLGESLFSLEGPSCAILEQIMDQVQSTNLEDWKADEMAMVYKMLQLGVGERGKYQALLNKMSNLTVTRVPQFSPEMTSTVLNALVVLDQTQAVPLVIKLCKHSVRHIPYFTDNELEKVLEAFIHFGHNDQFFTEALERHVAKYAFTMHPCAVSKVMQFCSRKRILSKSIFNAVAESFIYNADNFTTAQIAEQIIPFGKLNYLPPCAPSLFQKLERILSTRSAQFQPHVFLSLLHACTLVERYPLNFLAKVFSPYFLQQLQAEESGLKKSVLSQLTQLFLTVTLECPSYEGPQLLPKYIVKSFLTPDRSMESLVDSHLYSRVKAGLTDLLGARIYFASHVLTPYCYTLDIEIKLNDEGFVLPANRHEEAYQRIALCIDDQRRFCTNSHNLLGKEAIKQRHLQLAGYEVVQIPFFEFESLKTRSDIVEYLHKKIFSNSYRLSW</sequence>
<dbReference type="GO" id="GO:0016301">
    <property type="term" value="F:kinase activity"/>
    <property type="evidence" value="ECO:0007669"/>
    <property type="project" value="UniProtKB-KW"/>
</dbReference>
<name>A0AA35KNI2_9SAUR</name>
<dbReference type="InterPro" id="IPR010622">
    <property type="entry name" value="FAST_Leu-rich"/>
</dbReference>
<dbReference type="InterPro" id="IPR013579">
    <property type="entry name" value="FAST_2"/>
</dbReference>
<dbReference type="GO" id="GO:0035770">
    <property type="term" value="C:ribonucleoprotein granule"/>
    <property type="evidence" value="ECO:0007669"/>
    <property type="project" value="TreeGrafter"/>
</dbReference>
<reference evidence="5" key="1">
    <citation type="submission" date="2022-12" db="EMBL/GenBank/DDBJ databases">
        <authorList>
            <person name="Alioto T."/>
            <person name="Alioto T."/>
            <person name="Gomez Garrido J."/>
        </authorList>
    </citation>
    <scope>NUCLEOTIDE SEQUENCE</scope>
</reference>
<dbReference type="EMBL" id="OX395132">
    <property type="protein sequence ID" value="CAI5780524.1"/>
    <property type="molecule type" value="Genomic_DNA"/>
</dbReference>
<feature type="domain" description="RAP" evidence="4">
    <location>
        <begin position="674"/>
        <end position="732"/>
    </location>
</feature>
<dbReference type="PROSITE" id="PS51286">
    <property type="entry name" value="RAP"/>
    <property type="match status" value="1"/>
</dbReference>
<dbReference type="GO" id="GO:0003723">
    <property type="term" value="F:RNA binding"/>
    <property type="evidence" value="ECO:0007669"/>
    <property type="project" value="TreeGrafter"/>
</dbReference>
<dbReference type="GO" id="GO:0000963">
    <property type="term" value="P:mitochondrial RNA processing"/>
    <property type="evidence" value="ECO:0007669"/>
    <property type="project" value="TreeGrafter"/>
</dbReference>
<dbReference type="PANTHER" id="PTHR21228">
    <property type="entry name" value="FAST LEU-RICH DOMAIN-CONTAINING"/>
    <property type="match status" value="1"/>
</dbReference>
<keyword evidence="6" id="KW-1185">Reference proteome</keyword>
<evidence type="ECO:0000256" key="2">
    <source>
        <dbReference type="ARBA" id="ARBA00023128"/>
    </source>
</evidence>
<dbReference type="PANTHER" id="PTHR21228:SF9">
    <property type="entry name" value="FAST KINASE DOMAIN-CONTAINING PROTEIN 3, MITOCHONDRIAL"/>
    <property type="match status" value="1"/>
</dbReference>
<dbReference type="GO" id="GO:0044528">
    <property type="term" value="P:regulation of mitochondrial mRNA stability"/>
    <property type="evidence" value="ECO:0007669"/>
    <property type="project" value="InterPro"/>
</dbReference>
<evidence type="ECO:0000256" key="1">
    <source>
        <dbReference type="ARBA" id="ARBA00004173"/>
    </source>
</evidence>
<evidence type="ECO:0000259" key="4">
    <source>
        <dbReference type="PROSITE" id="PS51286"/>
    </source>
</evidence>
<feature type="region of interest" description="Disordered" evidence="3">
    <location>
        <begin position="1"/>
        <end position="70"/>
    </location>
</feature>
<dbReference type="AlphaFoldDB" id="A0AA35KNI2"/>
<comment type="subcellular location">
    <subcellularLocation>
        <location evidence="1">Mitochondrion</location>
    </subcellularLocation>
</comment>
<organism evidence="5 6">
    <name type="scientific">Podarcis lilfordi</name>
    <name type="common">Lilford's wall lizard</name>
    <dbReference type="NCBI Taxonomy" id="74358"/>
    <lineage>
        <taxon>Eukaryota</taxon>
        <taxon>Metazoa</taxon>
        <taxon>Chordata</taxon>
        <taxon>Craniata</taxon>
        <taxon>Vertebrata</taxon>
        <taxon>Euteleostomi</taxon>
        <taxon>Lepidosauria</taxon>
        <taxon>Squamata</taxon>
        <taxon>Bifurcata</taxon>
        <taxon>Unidentata</taxon>
        <taxon>Episquamata</taxon>
        <taxon>Laterata</taxon>
        <taxon>Lacertibaenia</taxon>
        <taxon>Lacertidae</taxon>
        <taxon>Podarcis</taxon>
    </lineage>
</organism>
<keyword evidence="5" id="KW-0808">Transferase</keyword>
<dbReference type="Pfam" id="PF08373">
    <property type="entry name" value="RAP"/>
    <property type="match status" value="1"/>
</dbReference>
<proteinExistence type="predicted"/>
<evidence type="ECO:0000313" key="5">
    <source>
        <dbReference type="EMBL" id="CAI5780524.1"/>
    </source>
</evidence>
<dbReference type="GO" id="GO:0005759">
    <property type="term" value="C:mitochondrial matrix"/>
    <property type="evidence" value="ECO:0007669"/>
    <property type="project" value="TreeGrafter"/>
</dbReference>
<keyword evidence="2" id="KW-0496">Mitochondrion</keyword>
<dbReference type="InterPro" id="IPR050870">
    <property type="entry name" value="FAST_kinase"/>
</dbReference>
<dbReference type="SMART" id="SM00952">
    <property type="entry name" value="RAP"/>
    <property type="match status" value="1"/>
</dbReference>
<dbReference type="Pfam" id="PF08368">
    <property type="entry name" value="FAST_2"/>
    <property type="match status" value="1"/>
</dbReference>
<protein>
    <submittedName>
        <fullName evidence="5">Kinase domain-containing 3, mitochondrial</fullName>
    </submittedName>
</protein>
<accession>A0AA35KNI2</accession>
<dbReference type="Proteomes" id="UP001178461">
    <property type="component" value="Chromosome 7"/>
</dbReference>
<dbReference type="Pfam" id="PF06743">
    <property type="entry name" value="FAST_1"/>
    <property type="match status" value="1"/>
</dbReference>
<gene>
    <name evidence="5" type="ORF">PODLI_1B037916</name>
</gene>
<evidence type="ECO:0000313" key="6">
    <source>
        <dbReference type="Proteomes" id="UP001178461"/>
    </source>
</evidence>